<proteinExistence type="predicted"/>
<comment type="caution">
    <text evidence="1">The sequence shown here is derived from an EMBL/GenBank/DDBJ whole genome shotgun (WGS) entry which is preliminary data.</text>
</comment>
<dbReference type="AlphaFoldDB" id="A0A327VWN7"/>
<dbReference type="EMBL" id="QLMA01000006">
    <property type="protein sequence ID" value="RAJ79264.1"/>
    <property type="molecule type" value="Genomic_DNA"/>
</dbReference>
<keyword evidence="2" id="KW-1185">Reference proteome</keyword>
<evidence type="ECO:0000313" key="2">
    <source>
        <dbReference type="Proteomes" id="UP000249819"/>
    </source>
</evidence>
<dbReference type="SUPFAM" id="SSF159275">
    <property type="entry name" value="PA1994-like"/>
    <property type="match status" value="1"/>
</dbReference>
<dbReference type="RefSeq" id="WP_111593721.1">
    <property type="nucleotide sequence ID" value="NZ_QLMA01000006.1"/>
</dbReference>
<sequence length="182" mass="21202">MEPIVWQAVRWTATEYFTLENKGLYKLAQGNITGIVRDLPFSIHYEVEITNDWKTDSFLIRSHGPDAKELKLTSNLLGQWYDKDGKQVTALDNCLDIDISLTPFTNTLPVKRLQLNNGESATINVIYILLPEFELQRVKQRYTKISQDTWLYENLDSGFSSQLYFDSEGIMNDYPGYIQRRY</sequence>
<evidence type="ECO:0000313" key="1">
    <source>
        <dbReference type="EMBL" id="RAJ79264.1"/>
    </source>
</evidence>
<organism evidence="1 2">
    <name type="scientific">Chitinophaga dinghuensis</name>
    <dbReference type="NCBI Taxonomy" id="1539050"/>
    <lineage>
        <taxon>Bacteria</taxon>
        <taxon>Pseudomonadati</taxon>
        <taxon>Bacteroidota</taxon>
        <taxon>Chitinophagia</taxon>
        <taxon>Chitinophagales</taxon>
        <taxon>Chitinophagaceae</taxon>
        <taxon>Chitinophaga</taxon>
    </lineage>
</organism>
<gene>
    <name evidence="1" type="ORF">CLV59_106325</name>
</gene>
<dbReference type="Proteomes" id="UP000249819">
    <property type="component" value="Unassembled WGS sequence"/>
</dbReference>
<protein>
    <recommendedName>
        <fullName evidence="3">Glycolipid-binding protein</fullName>
    </recommendedName>
</protein>
<reference evidence="1 2" key="1">
    <citation type="submission" date="2018-06" db="EMBL/GenBank/DDBJ databases">
        <title>Genomic Encyclopedia of Archaeal and Bacterial Type Strains, Phase II (KMG-II): from individual species to whole genera.</title>
        <authorList>
            <person name="Goeker M."/>
        </authorList>
    </citation>
    <scope>NUCLEOTIDE SEQUENCE [LARGE SCALE GENOMIC DNA]</scope>
    <source>
        <strain evidence="1 2">DSM 29821</strain>
    </source>
</reference>
<evidence type="ECO:0008006" key="3">
    <source>
        <dbReference type="Google" id="ProtNLM"/>
    </source>
</evidence>
<accession>A0A327VWN7</accession>
<dbReference type="InterPro" id="IPR009467">
    <property type="entry name" value="Glycolipid-bd_prot_put"/>
</dbReference>
<dbReference type="Pfam" id="PF06475">
    <property type="entry name" value="Glycolipid_bind"/>
    <property type="match status" value="1"/>
</dbReference>
<dbReference type="OrthoDB" id="9814791at2"/>
<name>A0A327VWN7_9BACT</name>